<name>A0A160SYW2_9CHLR</name>
<dbReference type="Pfam" id="PF01326">
    <property type="entry name" value="PPDK_N"/>
    <property type="match status" value="1"/>
</dbReference>
<dbReference type="GO" id="GO:0005524">
    <property type="term" value="F:ATP binding"/>
    <property type="evidence" value="ECO:0007669"/>
    <property type="project" value="InterPro"/>
</dbReference>
<dbReference type="EMBL" id="LN890655">
    <property type="protein sequence ID" value="CUS02711.2"/>
    <property type="molecule type" value="Genomic_DNA"/>
</dbReference>
<feature type="domain" description="Pyruvate phosphate dikinase AMP/ATP-binding" evidence="1">
    <location>
        <begin position="200"/>
        <end position="550"/>
    </location>
</feature>
<reference evidence="2" key="1">
    <citation type="submission" date="2016-01" db="EMBL/GenBank/DDBJ databases">
        <authorList>
            <person name="Mcilroy J.S."/>
            <person name="Karst M S."/>
            <person name="Albertsen M."/>
        </authorList>
    </citation>
    <scope>NUCLEOTIDE SEQUENCE</scope>
    <source>
        <strain evidence="2">Cfx-K</strain>
    </source>
</reference>
<organism evidence="2 3">
    <name type="scientific">Candidatus Promineifilum breve</name>
    <dbReference type="NCBI Taxonomy" id="1806508"/>
    <lineage>
        <taxon>Bacteria</taxon>
        <taxon>Bacillati</taxon>
        <taxon>Chloroflexota</taxon>
        <taxon>Ardenticatenia</taxon>
        <taxon>Candidatus Promineifilales</taxon>
        <taxon>Candidatus Promineifilaceae</taxon>
        <taxon>Candidatus Promineifilum</taxon>
    </lineage>
</organism>
<protein>
    <recommendedName>
        <fullName evidence="1">Pyruvate phosphate dikinase AMP/ATP-binding domain-containing protein</fullName>
    </recommendedName>
</protein>
<sequence>MMNEQPLRTLTPTIDIYIKLAQYPIMADRVRDRMRQELFQRGIIDPDTFEHEVREMSEASQLREGLGDPYYEEDSHTWQIRIERIRDHRTDVYFANNLGSARLDTLIEEVLNSRSSAPDMAPISFNPEIAPWEMLFRQGEVYERMAADELERHRHHLEEIKVVLIKRLMSDQLPFIGVAKRVLTISDLRNIHHSLIGTGKIGGKAAGMYLAWRILQPVDDQFNQGIINIPDSYFIGTDVIYEFFLMNQLEHHMNQKYRPVQEIRAQYPRIVQDFRRSALPDYVVAQVREVLGTMGDSPLIVRSSSLLEDNFGFSFAGKYDSYFCPNQGTAEENLEAVLDAIRRVYASSVNPNALLYRKKNNLIDYDERMAILLQRVTGHWCGRYYFPDVAGVGFSENPFCWTPEIRRGEGFLRIVTGLGTRAVDRVAQDYPRLIPISHPHLRPEMDVEGQRNYSQRFMAVIDRDSNSVVTVPVREALPRCGPLLSLVASIDRGGSLAAILPGATIHPDDHIVLTFDGLTHDETFIAIMRQALQELEDAYNGPVDLEFAIQVDFADNSPAEEGAPAGPPQHSYRLHVLECRPLNERLPAGDDTDRVDYDANRRLFAMPTLLPSGTVEAIDYLVFVDPEVYYHIEREEDRLHIAQTITALNDLLPAGRFGLIGPGRWGSLNSRLSVPISYSDICNARLLVEISPPYTPAPELAYGTDFFQDVLEAGIFVLGIQPTPEGGMMDWKLLRESANHLANYVPEAADWADCVRVIDLQAAAGSPLKIIIDDETNEAIACFDVPE</sequence>
<dbReference type="Proteomes" id="UP000215027">
    <property type="component" value="Chromosome I"/>
</dbReference>
<dbReference type="GO" id="GO:0016301">
    <property type="term" value="F:kinase activity"/>
    <property type="evidence" value="ECO:0007669"/>
    <property type="project" value="InterPro"/>
</dbReference>
<dbReference type="InterPro" id="IPR002192">
    <property type="entry name" value="PPDK_AMP/ATP-bd"/>
</dbReference>
<keyword evidence="3" id="KW-1185">Reference proteome</keyword>
<dbReference type="Gene3D" id="3.30.1490.20">
    <property type="entry name" value="ATP-grasp fold, A domain"/>
    <property type="match status" value="1"/>
</dbReference>
<evidence type="ECO:0000313" key="3">
    <source>
        <dbReference type="Proteomes" id="UP000215027"/>
    </source>
</evidence>
<evidence type="ECO:0000259" key="1">
    <source>
        <dbReference type="Pfam" id="PF01326"/>
    </source>
</evidence>
<dbReference type="AlphaFoldDB" id="A0A160SYW2"/>
<dbReference type="OrthoDB" id="9812167at2"/>
<evidence type="ECO:0000313" key="2">
    <source>
        <dbReference type="EMBL" id="CUS02711.2"/>
    </source>
</evidence>
<dbReference type="RefSeq" id="WP_095042290.1">
    <property type="nucleotide sequence ID" value="NZ_LN890655.1"/>
</dbReference>
<dbReference type="SUPFAM" id="SSF56059">
    <property type="entry name" value="Glutathione synthetase ATP-binding domain-like"/>
    <property type="match status" value="1"/>
</dbReference>
<dbReference type="InterPro" id="IPR013815">
    <property type="entry name" value="ATP_grasp_subdomain_1"/>
</dbReference>
<gene>
    <name evidence="2" type="ORF">CFX0092_A0833</name>
</gene>
<accession>A0A160SYW2</accession>
<dbReference type="KEGG" id="pbf:CFX0092_A0833"/>
<proteinExistence type="predicted"/>